<reference evidence="2" key="1">
    <citation type="submission" date="2021-03" db="EMBL/GenBank/DDBJ databases">
        <title>Draft genome sequence of rust myrtle Austropuccinia psidii MF-1, a brazilian biotype.</title>
        <authorList>
            <person name="Quecine M.C."/>
            <person name="Pachon D.M.R."/>
            <person name="Bonatelli M.L."/>
            <person name="Correr F.H."/>
            <person name="Franceschini L.M."/>
            <person name="Leite T.F."/>
            <person name="Margarido G.R.A."/>
            <person name="Almeida C.A."/>
            <person name="Ferrarezi J.A."/>
            <person name="Labate C.A."/>
        </authorList>
    </citation>
    <scope>NUCLEOTIDE SEQUENCE</scope>
    <source>
        <strain evidence="2">MF-1</strain>
    </source>
</reference>
<protein>
    <submittedName>
        <fullName evidence="2">Uncharacterized protein</fullName>
    </submittedName>
</protein>
<organism evidence="2 3">
    <name type="scientific">Austropuccinia psidii MF-1</name>
    <dbReference type="NCBI Taxonomy" id="1389203"/>
    <lineage>
        <taxon>Eukaryota</taxon>
        <taxon>Fungi</taxon>
        <taxon>Dikarya</taxon>
        <taxon>Basidiomycota</taxon>
        <taxon>Pucciniomycotina</taxon>
        <taxon>Pucciniomycetes</taxon>
        <taxon>Pucciniales</taxon>
        <taxon>Sphaerophragmiaceae</taxon>
        <taxon>Austropuccinia</taxon>
    </lineage>
</organism>
<sequence length="109" mass="12478">MKIQMRNHKLLTQLPGELENAVKFRCNEDCTLDGISNNLQGVGKNTNIGKYSIYKGNSLREQPFRDENEDKPRDKVAEVLIKRNSCHNCGSTDHCSKKHSKGKEEKQFN</sequence>
<dbReference type="AlphaFoldDB" id="A0A9Q3I1V1"/>
<dbReference type="Proteomes" id="UP000765509">
    <property type="component" value="Unassembled WGS sequence"/>
</dbReference>
<gene>
    <name evidence="2" type="ORF">O181_066076</name>
</gene>
<dbReference type="EMBL" id="AVOT02032595">
    <property type="protein sequence ID" value="MBW0526361.1"/>
    <property type="molecule type" value="Genomic_DNA"/>
</dbReference>
<proteinExistence type="predicted"/>
<name>A0A9Q3I1V1_9BASI</name>
<evidence type="ECO:0000256" key="1">
    <source>
        <dbReference type="SAM" id="MobiDB-lite"/>
    </source>
</evidence>
<comment type="caution">
    <text evidence="2">The sequence shown here is derived from an EMBL/GenBank/DDBJ whole genome shotgun (WGS) entry which is preliminary data.</text>
</comment>
<evidence type="ECO:0000313" key="2">
    <source>
        <dbReference type="EMBL" id="MBW0526361.1"/>
    </source>
</evidence>
<keyword evidence="3" id="KW-1185">Reference proteome</keyword>
<accession>A0A9Q3I1V1</accession>
<feature type="region of interest" description="Disordered" evidence="1">
    <location>
        <begin position="88"/>
        <end position="109"/>
    </location>
</feature>
<evidence type="ECO:0000313" key="3">
    <source>
        <dbReference type="Proteomes" id="UP000765509"/>
    </source>
</evidence>